<dbReference type="InterPro" id="IPR016181">
    <property type="entry name" value="Acyl_CoA_acyltransferase"/>
</dbReference>
<comment type="caution">
    <text evidence="4">The sequence shown here is derived from an EMBL/GenBank/DDBJ whole genome shotgun (WGS) entry which is preliminary data.</text>
</comment>
<accession>A0A7C5AMV3</accession>
<keyword evidence="1 4" id="KW-0808">Transferase</keyword>
<dbReference type="PROSITE" id="PS51186">
    <property type="entry name" value="GNAT"/>
    <property type="match status" value="1"/>
</dbReference>
<dbReference type="Gene3D" id="3.40.630.30">
    <property type="match status" value="1"/>
</dbReference>
<evidence type="ECO:0000313" key="4">
    <source>
        <dbReference type="EMBL" id="HGZ12495.1"/>
    </source>
</evidence>
<protein>
    <submittedName>
        <fullName evidence="4">GNAT family N-acetyltransferase</fullName>
    </submittedName>
</protein>
<reference evidence="4" key="1">
    <citation type="journal article" date="2020" name="mSystems">
        <title>Genome- and Community-Level Interaction Insights into Carbon Utilization and Element Cycling Functions of Hydrothermarchaeota in Hydrothermal Sediment.</title>
        <authorList>
            <person name="Zhou Z."/>
            <person name="Liu Y."/>
            <person name="Xu W."/>
            <person name="Pan J."/>
            <person name="Luo Z.H."/>
            <person name="Li M."/>
        </authorList>
    </citation>
    <scope>NUCLEOTIDE SEQUENCE [LARGE SCALE GENOMIC DNA]</scope>
    <source>
        <strain evidence="4">SpSt-853</strain>
    </source>
</reference>
<dbReference type="InterPro" id="IPR050832">
    <property type="entry name" value="Bact_Acetyltransf"/>
</dbReference>
<dbReference type="GO" id="GO:0016747">
    <property type="term" value="F:acyltransferase activity, transferring groups other than amino-acyl groups"/>
    <property type="evidence" value="ECO:0007669"/>
    <property type="project" value="InterPro"/>
</dbReference>
<evidence type="ECO:0000259" key="3">
    <source>
        <dbReference type="PROSITE" id="PS51186"/>
    </source>
</evidence>
<dbReference type="Pfam" id="PF00583">
    <property type="entry name" value="Acetyltransf_1"/>
    <property type="match status" value="1"/>
</dbReference>
<gene>
    <name evidence="4" type="ORF">ENW48_09810</name>
</gene>
<dbReference type="AlphaFoldDB" id="A0A7C5AMV3"/>
<sequence>MAEGIVIRPAHPQELPTVEDLVITAYQEFRPFFPDKVWHAWIANIRKVIFDEAGVLLVAADAQAVLHGVVKFYPDAGQAALGKWPPGVASMRILAVHPRSRGKGYGTLLVGECVRRAREAGVSAIYLYTGPFMVAARHIYEKLGFTRVPEFDRDPGPIAYRLELQRTS</sequence>
<dbReference type="PANTHER" id="PTHR43877">
    <property type="entry name" value="AMINOALKYLPHOSPHONATE N-ACETYLTRANSFERASE-RELATED-RELATED"/>
    <property type="match status" value="1"/>
</dbReference>
<keyword evidence="2" id="KW-0012">Acyltransferase</keyword>
<proteinExistence type="predicted"/>
<evidence type="ECO:0000256" key="1">
    <source>
        <dbReference type="ARBA" id="ARBA00022679"/>
    </source>
</evidence>
<dbReference type="InterPro" id="IPR000182">
    <property type="entry name" value="GNAT_dom"/>
</dbReference>
<feature type="domain" description="N-acetyltransferase" evidence="3">
    <location>
        <begin position="5"/>
        <end position="167"/>
    </location>
</feature>
<evidence type="ECO:0000256" key="2">
    <source>
        <dbReference type="ARBA" id="ARBA00023315"/>
    </source>
</evidence>
<dbReference type="SUPFAM" id="SSF55729">
    <property type="entry name" value="Acyl-CoA N-acyltransferases (Nat)"/>
    <property type="match status" value="1"/>
</dbReference>
<name>A0A7C5AMV3_9BACT</name>
<dbReference type="EMBL" id="DTKJ01000066">
    <property type="protein sequence ID" value="HGZ12495.1"/>
    <property type="molecule type" value="Genomic_DNA"/>
</dbReference>
<dbReference type="CDD" id="cd04301">
    <property type="entry name" value="NAT_SF"/>
    <property type="match status" value="1"/>
</dbReference>
<organism evidence="4">
    <name type="scientific">Desulfobacca acetoxidans</name>
    <dbReference type="NCBI Taxonomy" id="60893"/>
    <lineage>
        <taxon>Bacteria</taxon>
        <taxon>Pseudomonadati</taxon>
        <taxon>Thermodesulfobacteriota</taxon>
        <taxon>Desulfobaccia</taxon>
        <taxon>Desulfobaccales</taxon>
        <taxon>Desulfobaccaceae</taxon>
        <taxon>Desulfobacca</taxon>
    </lineage>
</organism>